<dbReference type="SMART" id="SM00304">
    <property type="entry name" value="HAMP"/>
    <property type="match status" value="1"/>
</dbReference>
<dbReference type="InterPro" id="IPR011712">
    <property type="entry name" value="Sig_transdc_His_kin_sub3_dim/P"/>
</dbReference>
<evidence type="ECO:0000256" key="6">
    <source>
        <dbReference type="ARBA" id="ARBA00022679"/>
    </source>
</evidence>
<evidence type="ECO:0000313" key="19">
    <source>
        <dbReference type="EMBL" id="RNM05031.1"/>
    </source>
</evidence>
<evidence type="ECO:0000259" key="18">
    <source>
        <dbReference type="PROSITE" id="PS50885"/>
    </source>
</evidence>
<dbReference type="PANTHER" id="PTHR24421">
    <property type="entry name" value="NITRATE/NITRITE SENSOR PROTEIN NARX-RELATED"/>
    <property type="match status" value="1"/>
</dbReference>
<dbReference type="GO" id="GO:0005886">
    <property type="term" value="C:plasma membrane"/>
    <property type="evidence" value="ECO:0007669"/>
    <property type="project" value="UniProtKB-SubCell"/>
</dbReference>
<dbReference type="CDD" id="cd22900">
    <property type="entry name" value="NarX_sensor"/>
    <property type="match status" value="1"/>
</dbReference>
<keyword evidence="9 14" id="KW-0418">Kinase</keyword>
<name>A0A3N0FYG2_9GAMM</name>
<evidence type="ECO:0000256" key="7">
    <source>
        <dbReference type="ARBA" id="ARBA00022692"/>
    </source>
</evidence>
<dbReference type="EC" id="2.7.13.3" evidence="14"/>
<dbReference type="Gene3D" id="1.10.8.500">
    <property type="entry name" value="HAMP domain in histidine kinase"/>
    <property type="match status" value="1"/>
</dbReference>
<dbReference type="AlphaFoldDB" id="A0A3N0FYG2"/>
<dbReference type="InterPro" id="IPR036890">
    <property type="entry name" value="HATPase_C_sf"/>
</dbReference>
<dbReference type="Gene3D" id="1.20.120.960">
    <property type="entry name" value="Histidine kinase NarX, sensor domain"/>
    <property type="match status" value="1"/>
</dbReference>
<keyword evidence="4 14" id="KW-0997">Cell inner membrane</keyword>
<protein>
    <recommendedName>
        <fullName evidence="14">Sensor protein</fullName>
        <ecNumber evidence="14">2.7.13.3</ecNumber>
    </recommendedName>
</protein>
<dbReference type="CDD" id="cd06225">
    <property type="entry name" value="HAMP"/>
    <property type="match status" value="1"/>
</dbReference>
<dbReference type="InterPro" id="IPR050482">
    <property type="entry name" value="Sensor_HK_TwoCompSys"/>
</dbReference>
<feature type="coiled-coil region" evidence="15">
    <location>
        <begin position="213"/>
        <end position="247"/>
    </location>
</feature>
<dbReference type="OrthoDB" id="9811306at2"/>
<dbReference type="CDD" id="cd16917">
    <property type="entry name" value="HATPase_UhpB-NarQ-NarX-like"/>
    <property type="match status" value="1"/>
</dbReference>
<dbReference type="PROSITE" id="PS50109">
    <property type="entry name" value="HIS_KIN"/>
    <property type="match status" value="1"/>
</dbReference>
<keyword evidence="13 14" id="KW-0472">Membrane</keyword>
<dbReference type="SMART" id="SM00387">
    <property type="entry name" value="HATPase_c"/>
    <property type="match status" value="1"/>
</dbReference>
<dbReference type="RefSeq" id="WP_123252856.1">
    <property type="nucleotide sequence ID" value="NZ_RJLR01000024.1"/>
</dbReference>
<evidence type="ECO:0000256" key="3">
    <source>
        <dbReference type="ARBA" id="ARBA00022475"/>
    </source>
</evidence>
<evidence type="ECO:0000313" key="20">
    <source>
        <dbReference type="Proteomes" id="UP000276061"/>
    </source>
</evidence>
<keyword evidence="7 16" id="KW-0812">Transmembrane</keyword>
<dbReference type="InterPro" id="IPR016380">
    <property type="entry name" value="Sig_transdc_His_kin_NarX/NarQ"/>
</dbReference>
<evidence type="ECO:0000256" key="1">
    <source>
        <dbReference type="ARBA" id="ARBA00000085"/>
    </source>
</evidence>
<dbReference type="EMBL" id="RJLR01000024">
    <property type="protein sequence ID" value="RNM05031.1"/>
    <property type="molecule type" value="Genomic_DNA"/>
</dbReference>
<dbReference type="InterPro" id="IPR003660">
    <property type="entry name" value="HAMP_dom"/>
</dbReference>
<sequence>MFRGFRLPLSLVNLVALLMLLQGLLGIAGMAVSSWMSQSIQGNAHAINTAGSLRMQSYRLLSMVPLNTSSERYLQELEQDENDDDLRQAVVREGLSEQFSTLQHYWAEQLKPRLRQAEHPADAAATVADFVHHLDALVLAIDQKTEAHLRLVTLVQRVFIGIMLSLLLITFFYLRHRLLTPWRKLVSMAQGIGQGEFHQRVTLRGQDEMSTLAQALNNMSDELSAMYRDLEQRVAEKTADLQQKNDTLAFLYRVSRRLHTNAPLCSRLLPVLDELSALMPLSDIRLQLYEDNHQAHVTPANLTHIPDPDACPDSHCQRCERLAPHHEPVEGNPVSWDLHDKLGHYGVVLARLPDHQHLTPDQHQLLNTLLEQLTSTLALERQSSHQQQLMLMEERATIARELHDSIAQSLSCLKIQISCLQMQHTSLTPEIQQQLNAMRDETNTAYRQLRELLTTFRLKLSESGLLAALRATTDEFSQRLGYDIALDYQLPLQAVSAHQGIHVLQIVREALSNIYKHAQATVVSITLRQQQRYIALRVRDNGIGIRDDIGRANHYGLIIMRDRARSLHGDCTIQRLASGGTEVCVSFLADYRQPAVLSEEDHLPEERYD</sequence>
<feature type="transmembrane region" description="Helical" evidence="16">
    <location>
        <begin position="154"/>
        <end position="174"/>
    </location>
</feature>
<keyword evidence="5" id="KW-0597">Phosphoprotein</keyword>
<organism evidence="19 20">
    <name type="scientific">Dickeya undicola</name>
    <dbReference type="NCBI Taxonomy" id="1577887"/>
    <lineage>
        <taxon>Bacteria</taxon>
        <taxon>Pseudomonadati</taxon>
        <taxon>Pseudomonadota</taxon>
        <taxon>Gammaproteobacteria</taxon>
        <taxon>Enterobacterales</taxon>
        <taxon>Pectobacteriaceae</taxon>
        <taxon>Dickeya</taxon>
    </lineage>
</organism>
<evidence type="ECO:0000256" key="13">
    <source>
        <dbReference type="ARBA" id="ARBA00023136"/>
    </source>
</evidence>
<proteinExistence type="predicted"/>
<keyword evidence="15" id="KW-0175">Coiled coil</keyword>
<evidence type="ECO:0000256" key="11">
    <source>
        <dbReference type="ARBA" id="ARBA00022989"/>
    </source>
</evidence>
<dbReference type="PIRSF" id="PIRSF003167">
    <property type="entry name" value="STHK_NarX/NarQ"/>
    <property type="match status" value="1"/>
</dbReference>
<dbReference type="InterPro" id="IPR003594">
    <property type="entry name" value="HATPase_dom"/>
</dbReference>
<dbReference type="Pfam" id="PF13675">
    <property type="entry name" value="PilJ"/>
    <property type="match status" value="1"/>
</dbReference>
<dbReference type="Pfam" id="PF00672">
    <property type="entry name" value="HAMP"/>
    <property type="match status" value="1"/>
</dbReference>
<keyword evidence="8 14" id="KW-0547">Nucleotide-binding</keyword>
<dbReference type="GO" id="GO:0046983">
    <property type="term" value="F:protein dimerization activity"/>
    <property type="evidence" value="ECO:0007669"/>
    <property type="project" value="UniProtKB-UniRule"/>
</dbReference>
<keyword evidence="3 14" id="KW-1003">Cell membrane</keyword>
<dbReference type="InterPro" id="IPR005467">
    <property type="entry name" value="His_kinase_dom"/>
</dbReference>
<dbReference type="GO" id="GO:0000155">
    <property type="term" value="F:phosphorelay sensor kinase activity"/>
    <property type="evidence" value="ECO:0007669"/>
    <property type="project" value="UniProtKB-UniRule"/>
</dbReference>
<comment type="subcellular location">
    <subcellularLocation>
        <location evidence="2">Cell inner membrane</location>
        <topology evidence="2">Multi-pass membrane protein</topology>
    </subcellularLocation>
</comment>
<dbReference type="Gene3D" id="3.30.565.10">
    <property type="entry name" value="Histidine kinase-like ATPase, C-terminal domain"/>
    <property type="match status" value="1"/>
</dbReference>
<evidence type="ECO:0000259" key="17">
    <source>
        <dbReference type="PROSITE" id="PS50109"/>
    </source>
</evidence>
<evidence type="ECO:0000256" key="12">
    <source>
        <dbReference type="ARBA" id="ARBA00023012"/>
    </source>
</evidence>
<comment type="caution">
    <text evidence="19">The sequence shown here is derived from an EMBL/GenBank/DDBJ whole genome shotgun (WGS) entry which is preliminary data.</text>
</comment>
<comment type="catalytic activity">
    <reaction evidence="1 14">
        <text>ATP + protein L-histidine = ADP + protein N-phospho-L-histidine.</text>
        <dbReference type="EC" id="2.7.13.3"/>
    </reaction>
</comment>
<reference evidence="19 20" key="1">
    <citation type="submission" date="2018-11" db="EMBL/GenBank/DDBJ databases">
        <title>Characterization of surface water Dickeya isolates.</title>
        <authorList>
            <person name="Van Gijsegem F."/>
            <person name="Pedron J."/>
        </authorList>
    </citation>
    <scope>NUCLEOTIDE SEQUENCE [LARGE SCALE GENOMIC DNA]</scope>
    <source>
        <strain evidence="19 20">FVG1-MFV-O17</strain>
    </source>
</reference>
<keyword evidence="11 16" id="KW-1133">Transmembrane helix</keyword>
<feature type="domain" description="Histidine kinase" evidence="17">
    <location>
        <begin position="397"/>
        <end position="591"/>
    </location>
</feature>
<dbReference type="InterPro" id="IPR029095">
    <property type="entry name" value="NarX-like_N"/>
</dbReference>
<keyword evidence="12 14" id="KW-0902">Two-component regulatory system</keyword>
<dbReference type="Pfam" id="PF02518">
    <property type="entry name" value="HATPase_c"/>
    <property type="match status" value="1"/>
</dbReference>
<evidence type="ECO:0000256" key="4">
    <source>
        <dbReference type="ARBA" id="ARBA00022519"/>
    </source>
</evidence>
<dbReference type="PROSITE" id="PS50885">
    <property type="entry name" value="HAMP"/>
    <property type="match status" value="1"/>
</dbReference>
<dbReference type="Gene3D" id="1.20.5.1930">
    <property type="match status" value="1"/>
</dbReference>
<evidence type="ECO:0000256" key="8">
    <source>
        <dbReference type="ARBA" id="ARBA00022741"/>
    </source>
</evidence>
<dbReference type="PANTHER" id="PTHR24421:SF51">
    <property type="entry name" value="NITRATE_NITRITE SENSOR PROTEIN NARX"/>
    <property type="match status" value="1"/>
</dbReference>
<evidence type="ECO:0000256" key="5">
    <source>
        <dbReference type="ARBA" id="ARBA00022553"/>
    </source>
</evidence>
<evidence type="ECO:0000256" key="14">
    <source>
        <dbReference type="PIRNR" id="PIRNR003167"/>
    </source>
</evidence>
<dbReference type="Pfam" id="PF07730">
    <property type="entry name" value="HisKA_3"/>
    <property type="match status" value="1"/>
</dbReference>
<accession>A0A3N0FYG2</accession>
<evidence type="ECO:0000256" key="10">
    <source>
        <dbReference type="ARBA" id="ARBA00022840"/>
    </source>
</evidence>
<feature type="domain" description="HAMP" evidence="18">
    <location>
        <begin position="176"/>
        <end position="228"/>
    </location>
</feature>
<dbReference type="NCBIfam" id="NF007896">
    <property type="entry name" value="PRK10600.1"/>
    <property type="match status" value="1"/>
</dbReference>
<dbReference type="SUPFAM" id="SSF55874">
    <property type="entry name" value="ATPase domain of HSP90 chaperone/DNA topoisomerase II/histidine kinase"/>
    <property type="match status" value="1"/>
</dbReference>
<keyword evidence="6 14" id="KW-0808">Transferase</keyword>
<dbReference type="InterPro" id="IPR042295">
    <property type="entry name" value="NarX-like_N_sf"/>
</dbReference>
<gene>
    <name evidence="19" type="primary">narX</name>
    <name evidence="19" type="ORF">EF878_13660</name>
</gene>
<dbReference type="GO" id="GO:0005524">
    <property type="term" value="F:ATP binding"/>
    <property type="evidence" value="ECO:0007669"/>
    <property type="project" value="UniProtKB-UniRule"/>
</dbReference>
<evidence type="ECO:0000256" key="15">
    <source>
        <dbReference type="SAM" id="Coils"/>
    </source>
</evidence>
<dbReference type="SUPFAM" id="SSF158472">
    <property type="entry name" value="HAMP domain-like"/>
    <property type="match status" value="1"/>
</dbReference>
<keyword evidence="10 14" id="KW-0067">ATP-binding</keyword>
<evidence type="ECO:0000256" key="9">
    <source>
        <dbReference type="ARBA" id="ARBA00022777"/>
    </source>
</evidence>
<evidence type="ECO:0000256" key="2">
    <source>
        <dbReference type="ARBA" id="ARBA00004429"/>
    </source>
</evidence>
<dbReference type="Proteomes" id="UP000276061">
    <property type="component" value="Unassembled WGS sequence"/>
</dbReference>
<evidence type="ECO:0000256" key="16">
    <source>
        <dbReference type="SAM" id="Phobius"/>
    </source>
</evidence>